<dbReference type="OrthoDB" id="10255522at2759"/>
<sequence>MANIKLKDENQMLKDEMETLKNELKKAKTRIKVFENEIMTVIGQKDDLQQKYDKLRSESDELEKAQNQTIAKLRHELKTEKAKLKITENNQQKFSKELQSKLEEKDSVIIQKELALGDLSSQISILKSELEWP</sequence>
<evidence type="ECO:0000313" key="2">
    <source>
        <dbReference type="EMBL" id="VVC43362.1"/>
    </source>
</evidence>
<feature type="coiled-coil region" evidence="1">
    <location>
        <begin position="3"/>
        <end position="104"/>
    </location>
</feature>
<reference evidence="2 3" key="1">
    <citation type="submission" date="2019-08" db="EMBL/GenBank/DDBJ databases">
        <authorList>
            <person name="Alioto T."/>
            <person name="Alioto T."/>
            <person name="Gomez Garrido J."/>
        </authorList>
    </citation>
    <scope>NUCLEOTIDE SEQUENCE [LARGE SCALE GENOMIC DNA]</scope>
</reference>
<dbReference type="EMBL" id="CABPRJ010002368">
    <property type="protein sequence ID" value="VVC43362.1"/>
    <property type="molecule type" value="Genomic_DNA"/>
</dbReference>
<dbReference type="AlphaFoldDB" id="A0A5E4NLG1"/>
<dbReference type="Proteomes" id="UP000325440">
    <property type="component" value="Unassembled WGS sequence"/>
</dbReference>
<keyword evidence="3" id="KW-1185">Reference proteome</keyword>
<organism evidence="2 3">
    <name type="scientific">Cinara cedri</name>
    <dbReference type="NCBI Taxonomy" id="506608"/>
    <lineage>
        <taxon>Eukaryota</taxon>
        <taxon>Metazoa</taxon>
        <taxon>Ecdysozoa</taxon>
        <taxon>Arthropoda</taxon>
        <taxon>Hexapoda</taxon>
        <taxon>Insecta</taxon>
        <taxon>Pterygota</taxon>
        <taxon>Neoptera</taxon>
        <taxon>Paraneoptera</taxon>
        <taxon>Hemiptera</taxon>
        <taxon>Sternorrhyncha</taxon>
        <taxon>Aphidomorpha</taxon>
        <taxon>Aphidoidea</taxon>
        <taxon>Aphididae</taxon>
        <taxon>Lachninae</taxon>
        <taxon>Cinara</taxon>
    </lineage>
</organism>
<accession>A0A5E4NLG1</accession>
<name>A0A5E4NLG1_9HEMI</name>
<dbReference type="Gene3D" id="1.20.5.110">
    <property type="match status" value="1"/>
</dbReference>
<evidence type="ECO:0000313" key="3">
    <source>
        <dbReference type="Proteomes" id="UP000325440"/>
    </source>
</evidence>
<gene>
    <name evidence="2" type="ORF">CINCED_3A001540</name>
</gene>
<protein>
    <submittedName>
        <fullName evidence="2">Uncharacterized protein</fullName>
    </submittedName>
</protein>
<evidence type="ECO:0000256" key="1">
    <source>
        <dbReference type="SAM" id="Coils"/>
    </source>
</evidence>
<keyword evidence="1" id="KW-0175">Coiled coil</keyword>
<proteinExistence type="predicted"/>